<dbReference type="Proteomes" id="UP000009168">
    <property type="component" value="Unassembled WGS sequence"/>
</dbReference>
<dbReference type="SUPFAM" id="SSF52047">
    <property type="entry name" value="RNI-like"/>
    <property type="match status" value="1"/>
</dbReference>
<name>W7XIF1_TETTS</name>
<dbReference type="Pfam" id="PF13516">
    <property type="entry name" value="LRR_6"/>
    <property type="match status" value="1"/>
</dbReference>
<dbReference type="InterPro" id="IPR001611">
    <property type="entry name" value="Leu-rich_rpt"/>
</dbReference>
<dbReference type="GO" id="GO:0031267">
    <property type="term" value="F:small GTPase binding"/>
    <property type="evidence" value="ECO:0007669"/>
    <property type="project" value="TreeGrafter"/>
</dbReference>
<gene>
    <name evidence="4" type="ORF">TTHERM_000675619</name>
</gene>
<proteinExistence type="predicted"/>
<dbReference type="GeneID" id="24440143"/>
<evidence type="ECO:0000256" key="3">
    <source>
        <dbReference type="ARBA" id="ARBA00022737"/>
    </source>
</evidence>
<dbReference type="PANTHER" id="PTHR24113">
    <property type="entry name" value="RAN GTPASE-ACTIVATING PROTEIN 1"/>
    <property type="match status" value="1"/>
</dbReference>
<keyword evidence="3" id="KW-0677">Repeat</keyword>
<dbReference type="PANTHER" id="PTHR24113:SF12">
    <property type="entry name" value="RAN GTPASE-ACTIVATING PROTEIN 1"/>
    <property type="match status" value="1"/>
</dbReference>
<dbReference type="GO" id="GO:0005096">
    <property type="term" value="F:GTPase activator activity"/>
    <property type="evidence" value="ECO:0007669"/>
    <property type="project" value="UniProtKB-KW"/>
</dbReference>
<evidence type="ECO:0000256" key="2">
    <source>
        <dbReference type="ARBA" id="ARBA00022614"/>
    </source>
</evidence>
<keyword evidence="4" id="KW-0418">Kinase</keyword>
<dbReference type="EMBL" id="GG662711">
    <property type="protein sequence ID" value="EWS74586.1"/>
    <property type="molecule type" value="Genomic_DNA"/>
</dbReference>
<dbReference type="SMART" id="SM00368">
    <property type="entry name" value="LRR_RI"/>
    <property type="match status" value="3"/>
</dbReference>
<dbReference type="GO" id="GO:0006913">
    <property type="term" value="P:nucleocytoplasmic transport"/>
    <property type="evidence" value="ECO:0007669"/>
    <property type="project" value="TreeGrafter"/>
</dbReference>
<dbReference type="GO" id="GO:0005634">
    <property type="term" value="C:nucleus"/>
    <property type="evidence" value="ECO:0007669"/>
    <property type="project" value="TreeGrafter"/>
</dbReference>
<evidence type="ECO:0000256" key="1">
    <source>
        <dbReference type="ARBA" id="ARBA00022468"/>
    </source>
</evidence>
<evidence type="ECO:0000313" key="4">
    <source>
        <dbReference type="EMBL" id="EWS74586.1"/>
    </source>
</evidence>
<dbReference type="InParanoid" id="W7XIF1"/>
<organism evidence="4 5">
    <name type="scientific">Tetrahymena thermophila (strain SB210)</name>
    <dbReference type="NCBI Taxonomy" id="312017"/>
    <lineage>
        <taxon>Eukaryota</taxon>
        <taxon>Sar</taxon>
        <taxon>Alveolata</taxon>
        <taxon>Ciliophora</taxon>
        <taxon>Intramacronucleata</taxon>
        <taxon>Oligohymenophorea</taxon>
        <taxon>Hymenostomatida</taxon>
        <taxon>Tetrahymenina</taxon>
        <taxon>Tetrahymenidae</taxon>
        <taxon>Tetrahymena</taxon>
    </lineage>
</organism>
<keyword evidence="1" id="KW-0343">GTPase activation</keyword>
<dbReference type="AlphaFoldDB" id="W7XIF1"/>
<dbReference type="GO" id="GO:0016301">
    <property type="term" value="F:kinase activity"/>
    <property type="evidence" value="ECO:0007669"/>
    <property type="project" value="UniProtKB-KW"/>
</dbReference>
<keyword evidence="2" id="KW-0433">Leucine-rich repeat</keyword>
<dbReference type="KEGG" id="tet:TTHERM_000675619"/>
<sequence>MNFTCYNKFLSSRLFTVTNLNLDFSYSLLGDIGITNLTNILKMYKNLKYLQLNLFHNKVNDKSFINLCQGLEYIKTLKSFILCLSGSIFDLESNQITDLSITALSNTLMQLENLRILQIQLEYQEISDQGLQQLCQGLSYCQKLKKLDLNLFANNIKDEGFSEMGVCLGKMQKLTILNLHLGYNQINDKGVKNFVKELQNNKQIVSIKLQIFQSKTADIIPYLAKLMKLRKLTCLDLKICSLY</sequence>
<dbReference type="GO" id="GO:0005829">
    <property type="term" value="C:cytosol"/>
    <property type="evidence" value="ECO:0007669"/>
    <property type="project" value="TreeGrafter"/>
</dbReference>
<dbReference type="InterPro" id="IPR032675">
    <property type="entry name" value="LRR_dom_sf"/>
</dbReference>
<dbReference type="OrthoDB" id="272549at2759"/>
<reference evidence="5" key="1">
    <citation type="journal article" date="2006" name="PLoS Biol.">
        <title>Macronuclear genome sequence of the ciliate Tetrahymena thermophila, a model eukaryote.</title>
        <authorList>
            <person name="Eisen J.A."/>
            <person name="Coyne R.S."/>
            <person name="Wu M."/>
            <person name="Wu D."/>
            <person name="Thiagarajan M."/>
            <person name="Wortman J.R."/>
            <person name="Badger J.H."/>
            <person name="Ren Q."/>
            <person name="Amedeo P."/>
            <person name="Jones K.M."/>
            <person name="Tallon L.J."/>
            <person name="Delcher A.L."/>
            <person name="Salzberg S.L."/>
            <person name="Silva J.C."/>
            <person name="Haas B.J."/>
            <person name="Majoros W.H."/>
            <person name="Farzad M."/>
            <person name="Carlton J.M."/>
            <person name="Smith R.K. Jr."/>
            <person name="Garg J."/>
            <person name="Pearlman R.E."/>
            <person name="Karrer K.M."/>
            <person name="Sun L."/>
            <person name="Manning G."/>
            <person name="Elde N.C."/>
            <person name="Turkewitz A.P."/>
            <person name="Asai D.J."/>
            <person name="Wilkes D.E."/>
            <person name="Wang Y."/>
            <person name="Cai H."/>
            <person name="Collins K."/>
            <person name="Stewart B.A."/>
            <person name="Lee S.R."/>
            <person name="Wilamowska K."/>
            <person name="Weinberg Z."/>
            <person name="Ruzzo W.L."/>
            <person name="Wloga D."/>
            <person name="Gaertig J."/>
            <person name="Frankel J."/>
            <person name="Tsao C.-C."/>
            <person name="Gorovsky M.A."/>
            <person name="Keeling P.J."/>
            <person name="Waller R.F."/>
            <person name="Patron N.J."/>
            <person name="Cherry J.M."/>
            <person name="Stover N.A."/>
            <person name="Krieger C.J."/>
            <person name="del Toro C."/>
            <person name="Ryder H.F."/>
            <person name="Williamson S.C."/>
            <person name="Barbeau R.A."/>
            <person name="Hamilton E.P."/>
            <person name="Orias E."/>
        </authorList>
    </citation>
    <scope>NUCLEOTIDE SEQUENCE [LARGE SCALE GENOMIC DNA]</scope>
    <source>
        <strain evidence="5">SB210</strain>
    </source>
</reference>
<dbReference type="RefSeq" id="XP_012652887.1">
    <property type="nucleotide sequence ID" value="XM_012797433.1"/>
</dbReference>
<evidence type="ECO:0000313" key="5">
    <source>
        <dbReference type="Proteomes" id="UP000009168"/>
    </source>
</evidence>
<protein>
    <submittedName>
        <fullName evidence="4">Kinase domain protein</fullName>
    </submittedName>
</protein>
<keyword evidence="5" id="KW-1185">Reference proteome</keyword>
<keyword evidence="4" id="KW-0808">Transferase</keyword>
<accession>W7XIF1</accession>
<dbReference type="InterPro" id="IPR027038">
    <property type="entry name" value="RanGap"/>
</dbReference>
<dbReference type="GO" id="GO:0048471">
    <property type="term" value="C:perinuclear region of cytoplasm"/>
    <property type="evidence" value="ECO:0007669"/>
    <property type="project" value="TreeGrafter"/>
</dbReference>
<dbReference type="Gene3D" id="3.80.10.10">
    <property type="entry name" value="Ribonuclease Inhibitor"/>
    <property type="match status" value="2"/>
</dbReference>